<evidence type="ECO:0000256" key="5">
    <source>
        <dbReference type="ARBA" id="ARBA00023004"/>
    </source>
</evidence>
<keyword evidence="3" id="KW-0479">Metal-binding</keyword>
<evidence type="ECO:0000256" key="7">
    <source>
        <dbReference type="RuleBase" id="RU004504"/>
    </source>
</evidence>
<dbReference type="Gene3D" id="3.40.640.10">
    <property type="entry name" value="Type I PLP-dependent aspartate aminotransferase-like (Major domain)"/>
    <property type="match status" value="1"/>
</dbReference>
<dbReference type="EMBL" id="FMYI01000003">
    <property type="protein sequence ID" value="SDB94115.1"/>
    <property type="molecule type" value="Genomic_DNA"/>
</dbReference>
<dbReference type="PANTHER" id="PTHR11601:SF36">
    <property type="entry name" value="CYSTEINE DESULFURASE NIFS-RELATED"/>
    <property type="match status" value="1"/>
</dbReference>
<dbReference type="SUPFAM" id="SSF53383">
    <property type="entry name" value="PLP-dependent transferases"/>
    <property type="match status" value="1"/>
</dbReference>
<keyword evidence="6" id="KW-0411">Iron-sulfur</keyword>
<dbReference type="PANTHER" id="PTHR11601">
    <property type="entry name" value="CYSTEINE DESULFURYLASE FAMILY MEMBER"/>
    <property type="match status" value="1"/>
</dbReference>
<dbReference type="InterPro" id="IPR016454">
    <property type="entry name" value="Cysteine_dSase"/>
</dbReference>
<evidence type="ECO:0000256" key="2">
    <source>
        <dbReference type="ARBA" id="ARBA00006490"/>
    </source>
</evidence>
<dbReference type="NCBIfam" id="NF002806">
    <property type="entry name" value="PRK02948.1"/>
    <property type="match status" value="1"/>
</dbReference>
<dbReference type="Pfam" id="PF00266">
    <property type="entry name" value="Aminotran_5"/>
    <property type="match status" value="1"/>
</dbReference>
<evidence type="ECO:0000256" key="4">
    <source>
        <dbReference type="ARBA" id="ARBA00022898"/>
    </source>
</evidence>
<evidence type="ECO:0000256" key="6">
    <source>
        <dbReference type="ARBA" id="ARBA00023014"/>
    </source>
</evidence>
<dbReference type="PIRSF" id="PIRSF005572">
    <property type="entry name" value="NifS"/>
    <property type="match status" value="1"/>
</dbReference>
<organism evidence="9 10">
    <name type="scientific">Pelagirhabdus alkalitolerans</name>
    <dbReference type="NCBI Taxonomy" id="1612202"/>
    <lineage>
        <taxon>Bacteria</taxon>
        <taxon>Bacillati</taxon>
        <taxon>Bacillota</taxon>
        <taxon>Bacilli</taxon>
        <taxon>Bacillales</taxon>
        <taxon>Bacillaceae</taxon>
        <taxon>Pelagirhabdus</taxon>
    </lineage>
</organism>
<dbReference type="RefSeq" id="WP_090793878.1">
    <property type="nucleotide sequence ID" value="NZ_FMYI01000003.1"/>
</dbReference>
<dbReference type="AlphaFoldDB" id="A0A1G6HJM3"/>
<evidence type="ECO:0000313" key="9">
    <source>
        <dbReference type="EMBL" id="SDB94115.1"/>
    </source>
</evidence>
<dbReference type="Proteomes" id="UP000242949">
    <property type="component" value="Unassembled WGS sequence"/>
</dbReference>
<dbReference type="InterPro" id="IPR000192">
    <property type="entry name" value="Aminotrans_V_dom"/>
</dbReference>
<evidence type="ECO:0000256" key="3">
    <source>
        <dbReference type="ARBA" id="ARBA00022723"/>
    </source>
</evidence>
<dbReference type="STRING" id="1612202.SAMN05421734_10333"/>
<name>A0A1G6HJM3_9BACI</name>
<dbReference type="InterPro" id="IPR015422">
    <property type="entry name" value="PyrdxlP-dep_Trfase_small"/>
</dbReference>
<dbReference type="InterPro" id="IPR015424">
    <property type="entry name" value="PyrdxlP-dep_Trfase"/>
</dbReference>
<comment type="similarity">
    <text evidence="2">Belongs to the class-V pyridoxal-phosphate-dependent aminotransferase family. NifS/IscS subfamily.</text>
</comment>
<evidence type="ECO:0000259" key="8">
    <source>
        <dbReference type="Pfam" id="PF00266"/>
    </source>
</evidence>
<protein>
    <submittedName>
        <fullName evidence="9">Cysteine desulfurase</fullName>
    </submittedName>
</protein>
<accession>A0A1G6HJM3</accession>
<dbReference type="OrthoDB" id="9808002at2"/>
<dbReference type="InterPro" id="IPR015421">
    <property type="entry name" value="PyrdxlP-dep_Trfase_major"/>
</dbReference>
<evidence type="ECO:0000256" key="1">
    <source>
        <dbReference type="ARBA" id="ARBA00001933"/>
    </source>
</evidence>
<dbReference type="PROSITE" id="PS00595">
    <property type="entry name" value="AA_TRANSFER_CLASS_5"/>
    <property type="match status" value="1"/>
</dbReference>
<keyword evidence="5" id="KW-0408">Iron</keyword>
<proteinExistence type="inferred from homology"/>
<reference evidence="10" key="1">
    <citation type="submission" date="2016-09" db="EMBL/GenBank/DDBJ databases">
        <authorList>
            <person name="Varghese N."/>
            <person name="Submissions S."/>
        </authorList>
    </citation>
    <scope>NUCLEOTIDE SEQUENCE [LARGE SCALE GENOMIC DNA]</scope>
    <source>
        <strain evidence="10">S5</strain>
    </source>
</reference>
<dbReference type="Gene3D" id="3.90.1150.10">
    <property type="entry name" value="Aspartate Aminotransferase, domain 1"/>
    <property type="match status" value="1"/>
</dbReference>
<keyword evidence="4" id="KW-0663">Pyridoxal phosphate</keyword>
<sequence length="373" mass="42254">MIYLDYAATYPTPKEINELYRYLESTYPYNPHSLHDLGQHANQIVLSARQVIKNRFNLSDEGIIFTSSGSDSNQLAIDLYLSQIEEQEKSHVISSSVEHSSIYYYLKLLERRGIIEVTYLPVNKTGQISLNDLQSAIRPNTRLVTIQHVNSETGCIQPIKAIGKMLKDKSIPFHSDVAQSFGKHHLNNLFTYVDAISISGHKIKGPKGIGLLLIKHADILTPLYENTQQYGFKQGTLNPALIGSLAQAFSNTMDEEELFFTHTSDLRQYFTEQVQKHHLPLSIIESNDQHSSIIGCVSHAFNGEYIAQELNRHKIYISTRSACQGTVHSNRNLSSLLDDESSHQRFFRISTSLSTTKDEIDHLISQLRVTLFT</sequence>
<comment type="cofactor">
    <cofactor evidence="1 7">
        <name>pyridoxal 5'-phosphate</name>
        <dbReference type="ChEBI" id="CHEBI:597326"/>
    </cofactor>
</comment>
<gene>
    <name evidence="9" type="ORF">SAMN05421734_10333</name>
</gene>
<dbReference type="GO" id="GO:0051536">
    <property type="term" value="F:iron-sulfur cluster binding"/>
    <property type="evidence" value="ECO:0007669"/>
    <property type="project" value="UniProtKB-KW"/>
</dbReference>
<dbReference type="InterPro" id="IPR020578">
    <property type="entry name" value="Aminotrans_V_PyrdxlP_BS"/>
</dbReference>
<dbReference type="GO" id="GO:0046872">
    <property type="term" value="F:metal ion binding"/>
    <property type="evidence" value="ECO:0007669"/>
    <property type="project" value="UniProtKB-KW"/>
</dbReference>
<dbReference type="GO" id="GO:0003824">
    <property type="term" value="F:catalytic activity"/>
    <property type="evidence" value="ECO:0007669"/>
    <property type="project" value="UniProtKB-ARBA"/>
</dbReference>
<evidence type="ECO:0000313" key="10">
    <source>
        <dbReference type="Proteomes" id="UP000242949"/>
    </source>
</evidence>
<feature type="domain" description="Aminotransferase class V" evidence="8">
    <location>
        <begin position="2"/>
        <end position="363"/>
    </location>
</feature>
<keyword evidence="10" id="KW-1185">Reference proteome</keyword>